<gene>
    <name evidence="2" type="ORF">SteCoe_22776</name>
</gene>
<evidence type="ECO:0000313" key="3">
    <source>
        <dbReference type="Proteomes" id="UP000187209"/>
    </source>
</evidence>
<dbReference type="OrthoDB" id="327599at2759"/>
<dbReference type="EMBL" id="MPUH01000566">
    <property type="protein sequence ID" value="OMJ77606.1"/>
    <property type="molecule type" value="Genomic_DNA"/>
</dbReference>
<dbReference type="Proteomes" id="UP000187209">
    <property type="component" value="Unassembled WGS sequence"/>
</dbReference>
<evidence type="ECO:0000313" key="2">
    <source>
        <dbReference type="EMBL" id="OMJ77606.1"/>
    </source>
</evidence>
<reference evidence="2 3" key="1">
    <citation type="submission" date="2016-11" db="EMBL/GenBank/DDBJ databases">
        <title>The macronuclear genome of Stentor coeruleus: a giant cell with tiny introns.</title>
        <authorList>
            <person name="Slabodnick M."/>
            <person name="Ruby J.G."/>
            <person name="Reiff S.B."/>
            <person name="Swart E.C."/>
            <person name="Gosai S."/>
            <person name="Prabakaran S."/>
            <person name="Witkowska E."/>
            <person name="Larue G.E."/>
            <person name="Fisher S."/>
            <person name="Freeman R.M."/>
            <person name="Gunawardena J."/>
            <person name="Chu W."/>
            <person name="Stover N.A."/>
            <person name="Gregory B.D."/>
            <person name="Nowacki M."/>
            <person name="Derisi J."/>
            <person name="Roy S.W."/>
            <person name="Marshall W.F."/>
            <person name="Sood P."/>
        </authorList>
    </citation>
    <scope>NUCLEOTIDE SEQUENCE [LARGE SCALE GENOMIC DNA]</scope>
    <source>
        <strain evidence="2">WM001</strain>
    </source>
</reference>
<keyword evidence="3" id="KW-1185">Reference proteome</keyword>
<feature type="compositionally biased region" description="Basic and acidic residues" evidence="1">
    <location>
        <begin position="321"/>
        <end position="335"/>
    </location>
</feature>
<sequence>MLFESKTQKLSTPNKSSSDKGIFFQSPNRKIYHTQSMHDFDKLTKDLKETSMSPRYRSPTHSQLNFESSDSAVLCPTCEKRTNDTEMQTYHESPPKIRPSHHNVVCEDCSDGSFSKVLKVIYLNEGDQQAKKTEKTKIIESVGNLGENNKFPVFGSGKTVQVHYQEIFPPPKQELTSLIPEHKRENGTLPYSLKEEERKRVAIRRAEYANRIKGVAKTIITTINSDSDRAMRTQGHGFYKDEEVFEENEENLYNTFTKTSEPIGAGHKKKKSCHIFDEPKKDYFKCTGGVSKSSVKHKILSKFAEKNFNLFLDEEEYLKNNDNDEYEGSRPKKPDLPLSNEISSGSNQSEESSREIPKSPHNTAIEEGKNDKESFDDEKYSDTQLSGRNEDVDIEENTKSIENPNIILKDKNINDEELEKLKCEFDEEKCFENLSQKFDNELRHDNSSLNMQHLDECGERSPLAGSNKKNPYENVIHPDETKASFNTTISHEVSEENQKTIENYDFPSKTNTQDYQKENPETQLKTSNEALNTHYIKPELENPSPISDTLLNSEYSKTVLSNTSENHIQHNNILTEDQTSKNTLISTDNLQKTNINKKDHQVKTNTTKEVNEKYDLPSKQSEENLKPNKSSCALDPEKINMLFLILTDPQVVKGLKILGGFADYLEKNGKEILDLKF</sequence>
<organism evidence="2 3">
    <name type="scientific">Stentor coeruleus</name>
    <dbReference type="NCBI Taxonomy" id="5963"/>
    <lineage>
        <taxon>Eukaryota</taxon>
        <taxon>Sar</taxon>
        <taxon>Alveolata</taxon>
        <taxon>Ciliophora</taxon>
        <taxon>Postciliodesmatophora</taxon>
        <taxon>Heterotrichea</taxon>
        <taxon>Heterotrichida</taxon>
        <taxon>Stentoridae</taxon>
        <taxon>Stentor</taxon>
    </lineage>
</organism>
<feature type="compositionally biased region" description="Low complexity" evidence="1">
    <location>
        <begin position="339"/>
        <end position="350"/>
    </location>
</feature>
<dbReference type="AlphaFoldDB" id="A0A1R2BLH2"/>
<proteinExistence type="predicted"/>
<accession>A0A1R2BLH2</accession>
<evidence type="ECO:0000256" key="1">
    <source>
        <dbReference type="SAM" id="MobiDB-lite"/>
    </source>
</evidence>
<comment type="caution">
    <text evidence="2">The sequence shown here is derived from an EMBL/GenBank/DDBJ whole genome shotgun (WGS) entry which is preliminary data.</text>
</comment>
<feature type="region of interest" description="Disordered" evidence="1">
    <location>
        <begin position="1"/>
        <end position="23"/>
    </location>
</feature>
<feature type="compositionally biased region" description="Basic and acidic residues" evidence="1">
    <location>
        <begin position="351"/>
        <end position="381"/>
    </location>
</feature>
<name>A0A1R2BLH2_9CILI</name>
<feature type="compositionally biased region" description="Basic and acidic residues" evidence="1">
    <location>
        <begin position="388"/>
        <end position="398"/>
    </location>
</feature>
<protein>
    <submittedName>
        <fullName evidence="2">Uncharacterized protein</fullName>
    </submittedName>
</protein>
<feature type="region of interest" description="Disordered" evidence="1">
    <location>
        <begin position="321"/>
        <end position="398"/>
    </location>
</feature>
<feature type="region of interest" description="Disordered" evidence="1">
    <location>
        <begin position="492"/>
        <end position="516"/>
    </location>
</feature>